<protein>
    <submittedName>
        <fullName evidence="1">Uncharacterized protein</fullName>
    </submittedName>
</protein>
<sequence length="32" mass="3948">MHKTLKLNSNVLRNSLYTWYMRYVAQTRFTNP</sequence>
<reference evidence="1" key="1">
    <citation type="journal article" date="2021" name="Proc. Natl. Acad. Sci. U.S.A.">
        <title>A Catalog of Tens of Thousands of Viruses from Human Metagenomes Reveals Hidden Associations with Chronic Diseases.</title>
        <authorList>
            <person name="Tisza M.J."/>
            <person name="Buck C.B."/>
        </authorList>
    </citation>
    <scope>NUCLEOTIDE SEQUENCE</scope>
    <source>
        <strain evidence="1">CtLqe90</strain>
    </source>
</reference>
<evidence type="ECO:0000313" key="1">
    <source>
        <dbReference type="EMBL" id="DAE13298.1"/>
    </source>
</evidence>
<organism evidence="1">
    <name type="scientific">Siphoviridae sp. ctLqe90</name>
    <dbReference type="NCBI Taxonomy" id="2825456"/>
    <lineage>
        <taxon>Viruses</taxon>
        <taxon>Duplodnaviria</taxon>
        <taxon>Heunggongvirae</taxon>
        <taxon>Uroviricota</taxon>
        <taxon>Caudoviricetes</taxon>
    </lineage>
</organism>
<name>A0A8S5Q2B3_9CAUD</name>
<accession>A0A8S5Q2B3</accession>
<proteinExistence type="predicted"/>
<dbReference type="EMBL" id="BK015564">
    <property type="protein sequence ID" value="DAE13298.1"/>
    <property type="molecule type" value="Genomic_DNA"/>
</dbReference>